<name>A0A554J9C3_9BACT</name>
<comment type="similarity">
    <text evidence="1">Belongs to the UPF0161 family.</text>
</comment>
<dbReference type="GO" id="GO:0005886">
    <property type="term" value="C:plasma membrane"/>
    <property type="evidence" value="ECO:0007669"/>
    <property type="project" value="UniProtKB-SubCell"/>
</dbReference>
<accession>A0A554J9C3</accession>
<dbReference type="PANTHER" id="PTHR33383:SF1">
    <property type="entry name" value="MEMBRANE PROTEIN INSERTION EFFICIENCY FACTOR-RELATED"/>
    <property type="match status" value="1"/>
</dbReference>
<dbReference type="AlphaFoldDB" id="A0A554J9C3"/>
<organism evidence="2 3">
    <name type="scientific">Candidatus Doudnabacteria bacterium Gr01-1014_77</name>
    <dbReference type="NCBI Taxonomy" id="2017133"/>
    <lineage>
        <taxon>Bacteria</taxon>
        <taxon>Candidatus Doudnaibacteriota</taxon>
    </lineage>
</organism>
<dbReference type="Proteomes" id="UP000319613">
    <property type="component" value="Unassembled WGS sequence"/>
</dbReference>
<sequence>MKKIIIGLITIYQKTISPDHGVFKHRHPNGFCKYYPSCSEYTKQSVEKHGILGVFKGIYRILRCNPWSQGGIDLA</sequence>
<dbReference type="InterPro" id="IPR002696">
    <property type="entry name" value="Membr_insert_effic_factor_YidD"/>
</dbReference>
<proteinExistence type="inferred from homology"/>
<reference evidence="2 3" key="1">
    <citation type="submission" date="2017-07" db="EMBL/GenBank/DDBJ databases">
        <title>Mechanisms for carbon and nitrogen cycling indicate functional differentiation within the Candidate Phyla Radiation.</title>
        <authorList>
            <person name="Danczak R.E."/>
            <person name="Johnston M.D."/>
            <person name="Kenah C."/>
            <person name="Slattery M."/>
            <person name="Wrighton K.C."/>
            <person name="Wilkins M.J."/>
        </authorList>
    </citation>
    <scope>NUCLEOTIDE SEQUENCE [LARGE SCALE GENOMIC DNA]</scope>
    <source>
        <strain evidence="2">Gr01-1014_77</strain>
    </source>
</reference>
<comment type="function">
    <text evidence="1">Could be involved in insertion of integral membrane proteins into the membrane.</text>
</comment>
<keyword evidence="1" id="KW-0472">Membrane</keyword>
<dbReference type="PANTHER" id="PTHR33383">
    <property type="entry name" value="MEMBRANE PROTEIN INSERTION EFFICIENCY FACTOR-RELATED"/>
    <property type="match status" value="1"/>
</dbReference>
<comment type="subcellular location">
    <subcellularLocation>
        <location evidence="1">Cell membrane</location>
        <topology evidence="1">Peripheral membrane protein</topology>
        <orientation evidence="1">Cytoplasmic side</orientation>
    </subcellularLocation>
</comment>
<dbReference type="EMBL" id="VMFF01000080">
    <property type="protein sequence ID" value="TSC64928.1"/>
    <property type="molecule type" value="Genomic_DNA"/>
</dbReference>
<dbReference type="NCBIfam" id="TIGR00278">
    <property type="entry name" value="membrane protein insertion efficiency factor YidD"/>
    <property type="match status" value="1"/>
</dbReference>
<protein>
    <recommendedName>
        <fullName evidence="1">Putative membrane protein insertion efficiency factor</fullName>
    </recommendedName>
</protein>
<dbReference type="SMART" id="SM01234">
    <property type="entry name" value="Haemolytic"/>
    <property type="match status" value="1"/>
</dbReference>
<dbReference type="Pfam" id="PF01809">
    <property type="entry name" value="YidD"/>
    <property type="match status" value="1"/>
</dbReference>
<gene>
    <name evidence="2" type="ORF">G01um101477_670</name>
</gene>
<evidence type="ECO:0000313" key="2">
    <source>
        <dbReference type="EMBL" id="TSC64928.1"/>
    </source>
</evidence>
<keyword evidence="1" id="KW-1003">Cell membrane</keyword>
<evidence type="ECO:0000313" key="3">
    <source>
        <dbReference type="Proteomes" id="UP000319613"/>
    </source>
</evidence>
<comment type="caution">
    <text evidence="2">The sequence shown here is derived from an EMBL/GenBank/DDBJ whole genome shotgun (WGS) entry which is preliminary data.</text>
</comment>
<dbReference type="HAMAP" id="MF_00386">
    <property type="entry name" value="UPF0161_YidD"/>
    <property type="match status" value="1"/>
</dbReference>
<evidence type="ECO:0000256" key="1">
    <source>
        <dbReference type="HAMAP-Rule" id="MF_00386"/>
    </source>
</evidence>